<evidence type="ECO:0000256" key="3">
    <source>
        <dbReference type="ARBA" id="ARBA00022691"/>
    </source>
</evidence>
<dbReference type="SFLD" id="SFLDS00029">
    <property type="entry name" value="Radical_SAM"/>
    <property type="match status" value="1"/>
</dbReference>
<dbReference type="InterPro" id="IPR006638">
    <property type="entry name" value="Elp3/MiaA/NifB-like_rSAM"/>
</dbReference>
<dbReference type="InterPro" id="IPR007197">
    <property type="entry name" value="rSAM"/>
</dbReference>
<dbReference type="eggNOG" id="COG0535">
    <property type="taxonomic scope" value="Bacteria"/>
</dbReference>
<keyword evidence="5" id="KW-0408">Iron</keyword>
<dbReference type="STRING" id="207559.Dde_3252"/>
<dbReference type="PANTHER" id="PTHR11228:SF7">
    <property type="entry name" value="PQQA PEPTIDE CYCLASE"/>
    <property type="match status" value="1"/>
</dbReference>
<dbReference type="SFLD" id="SFLDG01387">
    <property type="entry name" value="BtrN-like_SPASM_domain_contain"/>
    <property type="match status" value="1"/>
</dbReference>
<dbReference type="EMBL" id="CP000112">
    <property type="protein sequence ID" value="ABB40046.1"/>
    <property type="molecule type" value="Genomic_DNA"/>
</dbReference>
<protein>
    <submittedName>
        <fullName evidence="8">Radical SAM domain protein</fullName>
    </submittedName>
</protein>
<dbReference type="SUPFAM" id="SSF102114">
    <property type="entry name" value="Radical SAM enzymes"/>
    <property type="match status" value="1"/>
</dbReference>
<dbReference type="InterPro" id="IPR023885">
    <property type="entry name" value="4Fe4S-binding_SPASM_dom"/>
</dbReference>
<keyword evidence="4" id="KW-0479">Metal-binding</keyword>
<keyword evidence="2" id="KW-0004">4Fe-4S</keyword>
<dbReference type="InterPro" id="IPR034391">
    <property type="entry name" value="AdoMet-like_SPASM_containing"/>
</dbReference>
<proteinExistence type="predicted"/>
<dbReference type="AlphaFoldDB" id="Q30WA0"/>
<dbReference type="Pfam" id="PF04055">
    <property type="entry name" value="Radical_SAM"/>
    <property type="match status" value="1"/>
</dbReference>
<dbReference type="Pfam" id="PF13186">
    <property type="entry name" value="SPASM"/>
    <property type="match status" value="1"/>
</dbReference>
<accession>Q30WA0</accession>
<evidence type="ECO:0000256" key="2">
    <source>
        <dbReference type="ARBA" id="ARBA00022485"/>
    </source>
</evidence>
<evidence type="ECO:0000313" key="9">
    <source>
        <dbReference type="Proteomes" id="UP000002710"/>
    </source>
</evidence>
<dbReference type="PROSITE" id="PS51918">
    <property type="entry name" value="RADICAL_SAM"/>
    <property type="match status" value="1"/>
</dbReference>
<dbReference type="RefSeq" id="WP_011368995.1">
    <property type="nucleotide sequence ID" value="NC_007519.1"/>
</dbReference>
<evidence type="ECO:0000256" key="1">
    <source>
        <dbReference type="ARBA" id="ARBA00001966"/>
    </source>
</evidence>
<dbReference type="DNASU" id="3758229"/>
<dbReference type="KEGG" id="dde:Dde_3252"/>
<dbReference type="HOGENOM" id="CLU_009273_1_2_7"/>
<keyword evidence="9" id="KW-1185">Reference proteome</keyword>
<dbReference type="Gene3D" id="3.20.20.70">
    <property type="entry name" value="Aldolase class I"/>
    <property type="match status" value="1"/>
</dbReference>
<comment type="cofactor">
    <cofactor evidence="1">
        <name>[4Fe-4S] cluster</name>
        <dbReference type="ChEBI" id="CHEBI:49883"/>
    </cofactor>
</comment>
<reference evidence="8 9" key="1">
    <citation type="journal article" date="2011" name="J. Bacteriol.">
        <title>Complete genome sequence and updated annotation of Desulfovibrio alaskensis G20.</title>
        <authorList>
            <person name="Hauser L.J."/>
            <person name="Land M.L."/>
            <person name="Brown S.D."/>
            <person name="Larimer F."/>
            <person name="Keller K.L."/>
            <person name="Rapp-Giles B.J."/>
            <person name="Price M.N."/>
            <person name="Lin M."/>
            <person name="Bruce D.C."/>
            <person name="Detter J.C."/>
            <person name="Tapia R."/>
            <person name="Han C.S."/>
            <person name="Goodwin L.A."/>
            <person name="Cheng J.F."/>
            <person name="Pitluck S."/>
            <person name="Copeland A."/>
            <person name="Lucas S."/>
            <person name="Nolan M."/>
            <person name="Lapidus A.L."/>
            <person name="Palumbo A.V."/>
            <person name="Wall J.D."/>
        </authorList>
    </citation>
    <scope>NUCLEOTIDE SEQUENCE [LARGE SCALE GENOMIC DNA]</scope>
    <source>
        <strain evidence="9">ATCC BAA 1058 / DSM 17464 / G20</strain>
    </source>
</reference>
<evidence type="ECO:0000313" key="8">
    <source>
        <dbReference type="EMBL" id="ABB40046.1"/>
    </source>
</evidence>
<keyword evidence="3" id="KW-0949">S-adenosyl-L-methionine</keyword>
<dbReference type="PANTHER" id="PTHR11228">
    <property type="entry name" value="RADICAL SAM DOMAIN PROTEIN"/>
    <property type="match status" value="1"/>
</dbReference>
<dbReference type="InterPro" id="IPR050377">
    <property type="entry name" value="Radical_SAM_PqqE_MftC-like"/>
</dbReference>
<sequence length="313" mass="34711">MSITKRIRDNQRNTVLSPVPPFPKSMMLEPSNACNHACRFCGNNRSGIKRVNIPVDFARDILAQAAALGVEEVGLYLRGEPFLHPRLNEIVSYAKASGIGYVYLSSNGGCGTTEAYEAVLEAGLDSFKFSINAGNRQDFKAIHGKDDFEKVVERLRWLIAYREATGLDFKIYVSSTFIDATRGAILAMRDEFAPLVDEYYVHGTCPVPGVKSTDLDHGFSLPCPMVFNRVHVTAEGYLNACCFDFENALAVADLTRVPLNDAWASPLFEDLRRKHLMRNAKGVLCGNCVAGGGVEYEPLVMEFMSRSKRHENP</sequence>
<dbReference type="InterPro" id="IPR013785">
    <property type="entry name" value="Aldolase_TIM"/>
</dbReference>
<dbReference type="Proteomes" id="UP000002710">
    <property type="component" value="Chromosome"/>
</dbReference>
<evidence type="ECO:0000256" key="5">
    <source>
        <dbReference type="ARBA" id="ARBA00023004"/>
    </source>
</evidence>
<feature type="domain" description="Radical SAM core" evidence="7">
    <location>
        <begin position="20"/>
        <end position="241"/>
    </location>
</feature>
<name>Q30WA0_OLEA2</name>
<organism evidence="8 9">
    <name type="scientific">Oleidesulfovibrio alaskensis (strain ATCC BAA-1058 / DSM 17464 / G20)</name>
    <name type="common">Desulfovibrio alaskensis</name>
    <dbReference type="NCBI Taxonomy" id="207559"/>
    <lineage>
        <taxon>Bacteria</taxon>
        <taxon>Pseudomonadati</taxon>
        <taxon>Thermodesulfobacteriota</taxon>
        <taxon>Desulfovibrionia</taxon>
        <taxon>Desulfovibrionales</taxon>
        <taxon>Desulfovibrionaceae</taxon>
        <taxon>Oleidesulfovibrio</taxon>
    </lineage>
</organism>
<dbReference type="GO" id="GO:0051536">
    <property type="term" value="F:iron-sulfur cluster binding"/>
    <property type="evidence" value="ECO:0007669"/>
    <property type="project" value="UniProtKB-KW"/>
</dbReference>
<gene>
    <name evidence="8" type="ordered locus">Dde_3252</name>
</gene>
<dbReference type="CDD" id="cd21109">
    <property type="entry name" value="SPASM"/>
    <property type="match status" value="1"/>
</dbReference>
<dbReference type="SMR" id="Q30WA0"/>
<dbReference type="GO" id="GO:0046872">
    <property type="term" value="F:metal ion binding"/>
    <property type="evidence" value="ECO:0007669"/>
    <property type="project" value="UniProtKB-KW"/>
</dbReference>
<keyword evidence="6" id="KW-0411">Iron-sulfur</keyword>
<dbReference type="InterPro" id="IPR058240">
    <property type="entry name" value="rSAM_sf"/>
</dbReference>
<dbReference type="SMART" id="SM00729">
    <property type="entry name" value="Elp3"/>
    <property type="match status" value="1"/>
</dbReference>
<evidence type="ECO:0000259" key="7">
    <source>
        <dbReference type="PROSITE" id="PS51918"/>
    </source>
</evidence>
<evidence type="ECO:0000256" key="6">
    <source>
        <dbReference type="ARBA" id="ARBA00023014"/>
    </source>
</evidence>
<dbReference type="GO" id="GO:0003824">
    <property type="term" value="F:catalytic activity"/>
    <property type="evidence" value="ECO:0007669"/>
    <property type="project" value="InterPro"/>
</dbReference>
<evidence type="ECO:0000256" key="4">
    <source>
        <dbReference type="ARBA" id="ARBA00022723"/>
    </source>
</evidence>
<dbReference type="SFLD" id="SFLDG01067">
    <property type="entry name" value="SPASM/twitch_domain_containing"/>
    <property type="match status" value="1"/>
</dbReference>
<dbReference type="CDD" id="cd01335">
    <property type="entry name" value="Radical_SAM"/>
    <property type="match status" value="1"/>
</dbReference>